<reference evidence="3 4" key="1">
    <citation type="submission" date="2018-12" db="EMBL/GenBank/DDBJ databases">
        <authorList>
            <person name="Yu L."/>
        </authorList>
    </citation>
    <scope>NUCLEOTIDE SEQUENCE [LARGE SCALE GENOMIC DNA]</scope>
    <source>
        <strain evidence="3 4">S5H2222</strain>
    </source>
</reference>
<accession>A0A3S0JS03</accession>
<dbReference type="InterPro" id="IPR051465">
    <property type="entry name" value="Cell_Envelope_Struct_Comp"/>
</dbReference>
<dbReference type="AlphaFoldDB" id="A0A3S0JS03"/>
<keyword evidence="4" id="KW-1185">Reference proteome</keyword>
<dbReference type="PANTHER" id="PTHR43308">
    <property type="entry name" value="OUTER MEMBRANE PROTEIN ALPHA-RELATED"/>
    <property type="match status" value="1"/>
</dbReference>
<dbReference type="Proteomes" id="UP000276349">
    <property type="component" value="Unassembled WGS sequence"/>
</dbReference>
<sequence>MFNNAPTAEELTNPFTDVSTNNSHYNAIVTLYNEDIVTGITATEFKPNQEATRGDAALYLANALQLDTQNVQNPGFKDVPSSSKYYGAIAALFENNIISGYGDTFKPNNTLTRSQMAKMLTLGFDLDIATTTNSKFVDVNKLTDTNTKRYIQTLVDYQITVGTTETTFSPNGKLKRGQLASFLFNAIEATEPALEIISVE</sequence>
<evidence type="ECO:0000313" key="4">
    <source>
        <dbReference type="Proteomes" id="UP000276349"/>
    </source>
</evidence>
<proteinExistence type="predicted"/>
<protein>
    <submittedName>
        <fullName evidence="3">S-layer homology domain-containing protein</fullName>
    </submittedName>
</protein>
<gene>
    <name evidence="3" type="ORF">EKG35_09630</name>
</gene>
<dbReference type="EMBL" id="RXNR01000022">
    <property type="protein sequence ID" value="RTQ93188.1"/>
    <property type="molecule type" value="Genomic_DNA"/>
</dbReference>
<name>A0A3S0JS03_9BACI</name>
<dbReference type="Pfam" id="PF00395">
    <property type="entry name" value="SLH"/>
    <property type="match status" value="3"/>
</dbReference>
<dbReference type="PANTHER" id="PTHR43308:SF5">
    <property type="entry name" value="S-LAYER PROTEIN _ PEPTIDOGLYCAN ENDO-BETA-N-ACETYLGLUCOSAMINIDASE"/>
    <property type="match status" value="1"/>
</dbReference>
<keyword evidence="1" id="KW-0732">Signal</keyword>
<feature type="domain" description="SLH" evidence="2">
    <location>
        <begin position="11"/>
        <end position="71"/>
    </location>
</feature>
<evidence type="ECO:0000313" key="3">
    <source>
        <dbReference type="EMBL" id="RTQ93188.1"/>
    </source>
</evidence>
<evidence type="ECO:0000259" key="2">
    <source>
        <dbReference type="PROSITE" id="PS51272"/>
    </source>
</evidence>
<feature type="domain" description="SLH" evidence="2">
    <location>
        <begin position="72"/>
        <end position="134"/>
    </location>
</feature>
<organism evidence="3 4">
    <name type="scientific">Lysinibacillus telephonicus</name>
    <dbReference type="NCBI Taxonomy" id="1714840"/>
    <lineage>
        <taxon>Bacteria</taxon>
        <taxon>Bacillati</taxon>
        <taxon>Bacillota</taxon>
        <taxon>Bacilli</taxon>
        <taxon>Bacillales</taxon>
        <taxon>Bacillaceae</taxon>
        <taxon>Lysinibacillus</taxon>
    </lineage>
</organism>
<dbReference type="OrthoDB" id="5845122at2"/>
<dbReference type="PROSITE" id="PS51272">
    <property type="entry name" value="SLH"/>
    <property type="match status" value="2"/>
</dbReference>
<evidence type="ECO:0000256" key="1">
    <source>
        <dbReference type="ARBA" id="ARBA00022729"/>
    </source>
</evidence>
<comment type="caution">
    <text evidence="3">The sequence shown here is derived from an EMBL/GenBank/DDBJ whole genome shotgun (WGS) entry which is preliminary data.</text>
</comment>
<dbReference type="InterPro" id="IPR001119">
    <property type="entry name" value="SLH_dom"/>
</dbReference>